<name>A0A1J1J2A9_9DIPT</name>
<dbReference type="AlphaFoldDB" id="A0A1J1J2A9"/>
<gene>
    <name evidence="1" type="ORF">CLUMA_CG018573</name>
</gene>
<dbReference type="Proteomes" id="UP000183832">
    <property type="component" value="Unassembled WGS sequence"/>
</dbReference>
<accession>A0A1J1J2A9</accession>
<dbReference type="EMBL" id="CVRI01000064">
    <property type="protein sequence ID" value="CRL05574.1"/>
    <property type="molecule type" value="Genomic_DNA"/>
</dbReference>
<evidence type="ECO:0000313" key="2">
    <source>
        <dbReference type="Proteomes" id="UP000183832"/>
    </source>
</evidence>
<reference evidence="1 2" key="1">
    <citation type="submission" date="2015-04" db="EMBL/GenBank/DDBJ databases">
        <authorList>
            <person name="Syromyatnikov M.Y."/>
            <person name="Popov V.N."/>
        </authorList>
    </citation>
    <scope>NUCLEOTIDE SEQUENCE [LARGE SCALE GENOMIC DNA]</scope>
</reference>
<evidence type="ECO:0000313" key="1">
    <source>
        <dbReference type="EMBL" id="CRL05574.1"/>
    </source>
</evidence>
<organism evidence="1 2">
    <name type="scientific">Clunio marinus</name>
    <dbReference type="NCBI Taxonomy" id="568069"/>
    <lineage>
        <taxon>Eukaryota</taxon>
        <taxon>Metazoa</taxon>
        <taxon>Ecdysozoa</taxon>
        <taxon>Arthropoda</taxon>
        <taxon>Hexapoda</taxon>
        <taxon>Insecta</taxon>
        <taxon>Pterygota</taxon>
        <taxon>Neoptera</taxon>
        <taxon>Endopterygota</taxon>
        <taxon>Diptera</taxon>
        <taxon>Nematocera</taxon>
        <taxon>Chironomoidea</taxon>
        <taxon>Chironomidae</taxon>
        <taxon>Clunio</taxon>
    </lineage>
</organism>
<sequence length="89" mass="10674">MFQMIIFESRKQGKKHQMEIIKATRSRRKQQWLNDGAEELFCEMTTKYKKKKGERESENIGSFKNPLGYICRMLCQSESLFWCVTNKKD</sequence>
<proteinExistence type="predicted"/>
<protein>
    <submittedName>
        <fullName evidence="1">CLUMA_CG018573, isoform A</fullName>
    </submittedName>
</protein>
<keyword evidence="2" id="KW-1185">Reference proteome</keyword>